<protein>
    <submittedName>
        <fullName evidence="10">Mitochondrial import receptor subunit TOM40 homolog</fullName>
    </submittedName>
</protein>
<feature type="non-terminal residue" evidence="10">
    <location>
        <position position="1"/>
    </location>
</feature>
<keyword evidence="4" id="KW-1134">Transmembrane beta strand</keyword>
<evidence type="ECO:0000256" key="1">
    <source>
        <dbReference type="ARBA" id="ARBA00004374"/>
    </source>
</evidence>
<evidence type="ECO:0000256" key="6">
    <source>
        <dbReference type="ARBA" id="ARBA00022787"/>
    </source>
</evidence>
<comment type="caution">
    <text evidence="10">The sequence shown here is derived from an EMBL/GenBank/DDBJ whole genome shotgun (WGS) entry which is preliminary data.</text>
</comment>
<dbReference type="GO" id="GO:0008320">
    <property type="term" value="F:protein transmembrane transporter activity"/>
    <property type="evidence" value="ECO:0007669"/>
    <property type="project" value="InterPro"/>
</dbReference>
<evidence type="ECO:0000256" key="8">
    <source>
        <dbReference type="ARBA" id="ARBA00023128"/>
    </source>
</evidence>
<dbReference type="InterPro" id="IPR023614">
    <property type="entry name" value="Porin_dom_sf"/>
</dbReference>
<organism evidence="10 11">
    <name type="scientific">Paramuricea clavata</name>
    <name type="common">Red gorgonian</name>
    <name type="synonym">Violescent sea-whip</name>
    <dbReference type="NCBI Taxonomy" id="317549"/>
    <lineage>
        <taxon>Eukaryota</taxon>
        <taxon>Metazoa</taxon>
        <taxon>Cnidaria</taxon>
        <taxon>Anthozoa</taxon>
        <taxon>Octocorallia</taxon>
        <taxon>Malacalcyonacea</taxon>
        <taxon>Plexauridae</taxon>
        <taxon>Paramuricea</taxon>
    </lineage>
</organism>
<dbReference type="InterPro" id="IPR037930">
    <property type="entry name" value="Tom40"/>
</dbReference>
<name>A0A6S7LJT9_PARCT</name>
<dbReference type="OrthoDB" id="19656at2759"/>
<evidence type="ECO:0000256" key="5">
    <source>
        <dbReference type="ARBA" id="ARBA00022692"/>
    </source>
</evidence>
<dbReference type="EMBL" id="CACRXK020019105">
    <property type="protein sequence ID" value="CAB4033279.1"/>
    <property type="molecule type" value="Genomic_DNA"/>
</dbReference>
<dbReference type="GO" id="GO:0005741">
    <property type="term" value="C:mitochondrial outer membrane"/>
    <property type="evidence" value="ECO:0007669"/>
    <property type="project" value="UniProtKB-SubCell"/>
</dbReference>
<keyword evidence="10" id="KW-0675">Receptor</keyword>
<evidence type="ECO:0000256" key="4">
    <source>
        <dbReference type="ARBA" id="ARBA00022452"/>
    </source>
</evidence>
<keyword evidence="5" id="KW-0812">Transmembrane</keyword>
<proteinExistence type="inferred from homology"/>
<evidence type="ECO:0000256" key="9">
    <source>
        <dbReference type="ARBA" id="ARBA00023136"/>
    </source>
</evidence>
<accession>A0A6S7LJT9</accession>
<evidence type="ECO:0000256" key="3">
    <source>
        <dbReference type="ARBA" id="ARBA00022448"/>
    </source>
</evidence>
<gene>
    <name evidence="10" type="ORF">PACLA_8A036071</name>
</gene>
<comment type="similarity">
    <text evidence="2">Belongs to the Tom40 family.</text>
</comment>
<keyword evidence="6" id="KW-1000">Mitochondrion outer membrane</keyword>
<keyword evidence="8" id="KW-0496">Mitochondrion</keyword>
<comment type="subcellular location">
    <subcellularLocation>
        <location evidence="1">Mitochondrion outer membrane</location>
        <topology evidence="1">Multi-pass membrane protein</topology>
    </subcellularLocation>
</comment>
<keyword evidence="11" id="KW-1185">Reference proteome</keyword>
<dbReference type="GO" id="GO:0030150">
    <property type="term" value="P:protein import into mitochondrial matrix"/>
    <property type="evidence" value="ECO:0007669"/>
    <property type="project" value="InterPro"/>
</dbReference>
<sequence length="270" mass="29439">VFPQCFEGAKVLLNKGISSHFQVSHSLALSSLAAGAYHFGATYVGDKQTGPHESFPVMVGDIDLKGNLNAQIIHQFTNAIRGKFILQTQKKFWAMQQFDAEYRGGDFTASITCVNPDLFKSSGIIVAHYLQSFLTPGLSLGGEFLYHSAAGQEAAVVSLAGQYKTDNWTACATVGQAGWHASYHHKGNENVDVGVQYEYNTQQQQSSVSLGYQFNVPKANLVFRGMMDTNWVVGAVLEKRFHPLPFTFSLAGTINHTKGESQFGFGLTVG</sequence>
<dbReference type="AlphaFoldDB" id="A0A6S7LJT9"/>
<keyword evidence="3" id="KW-0813">Transport</keyword>
<dbReference type="CDD" id="cd07305">
    <property type="entry name" value="Porin3_Tom40"/>
    <property type="match status" value="1"/>
</dbReference>
<evidence type="ECO:0000256" key="2">
    <source>
        <dbReference type="ARBA" id="ARBA00010510"/>
    </source>
</evidence>
<evidence type="ECO:0000313" key="10">
    <source>
        <dbReference type="EMBL" id="CAB4033279.1"/>
    </source>
</evidence>
<keyword evidence="9" id="KW-0472">Membrane</keyword>
<dbReference type="PANTHER" id="PTHR10802">
    <property type="entry name" value="MITOCHONDRIAL IMPORT RECEPTOR SUBUNIT TOM40"/>
    <property type="match status" value="1"/>
</dbReference>
<dbReference type="Proteomes" id="UP001152795">
    <property type="component" value="Unassembled WGS sequence"/>
</dbReference>
<evidence type="ECO:0000313" key="11">
    <source>
        <dbReference type="Proteomes" id="UP001152795"/>
    </source>
</evidence>
<keyword evidence="7" id="KW-0653">Protein transport</keyword>
<dbReference type="InterPro" id="IPR027246">
    <property type="entry name" value="Porin_Euk/Tom40"/>
</dbReference>
<dbReference type="Pfam" id="PF01459">
    <property type="entry name" value="Porin_3"/>
    <property type="match status" value="1"/>
</dbReference>
<evidence type="ECO:0000256" key="7">
    <source>
        <dbReference type="ARBA" id="ARBA00022927"/>
    </source>
</evidence>
<reference evidence="10" key="1">
    <citation type="submission" date="2020-04" db="EMBL/GenBank/DDBJ databases">
        <authorList>
            <person name="Alioto T."/>
            <person name="Alioto T."/>
            <person name="Gomez Garrido J."/>
        </authorList>
    </citation>
    <scope>NUCLEOTIDE SEQUENCE</scope>
    <source>
        <strain evidence="10">A484AB</strain>
    </source>
</reference>
<dbReference type="Gene3D" id="2.40.160.10">
    <property type="entry name" value="Porin"/>
    <property type="match status" value="1"/>
</dbReference>